<dbReference type="AlphaFoldDB" id="A0A5R9L339"/>
<dbReference type="GO" id="GO:0016810">
    <property type="term" value="F:hydrolase activity, acting on carbon-nitrogen (but not peptide) bonds"/>
    <property type="evidence" value="ECO:0007669"/>
    <property type="project" value="InterPro"/>
</dbReference>
<dbReference type="SUPFAM" id="SSF51338">
    <property type="entry name" value="Composite domain of metallo-dependent hydrolases"/>
    <property type="match status" value="1"/>
</dbReference>
<organism evidence="3 4">
    <name type="scientific">Dyadobacter luticola</name>
    <dbReference type="NCBI Taxonomy" id="1979387"/>
    <lineage>
        <taxon>Bacteria</taxon>
        <taxon>Pseudomonadati</taxon>
        <taxon>Bacteroidota</taxon>
        <taxon>Cytophagia</taxon>
        <taxon>Cytophagales</taxon>
        <taxon>Spirosomataceae</taxon>
        <taxon>Dyadobacter</taxon>
    </lineage>
</organism>
<name>A0A5R9L339_9BACT</name>
<gene>
    <name evidence="3" type="ORF">FEN17_03350</name>
</gene>
<dbReference type="InterPro" id="IPR032466">
    <property type="entry name" value="Metal_Hydrolase"/>
</dbReference>
<dbReference type="EMBL" id="VCEJ01000002">
    <property type="protein sequence ID" value="TLV02670.1"/>
    <property type="molecule type" value="Genomic_DNA"/>
</dbReference>
<dbReference type="InterPro" id="IPR011059">
    <property type="entry name" value="Metal-dep_hydrolase_composite"/>
</dbReference>
<dbReference type="Gene3D" id="3.40.50.10910">
    <property type="entry name" value="Amidohydrolase"/>
    <property type="match status" value="1"/>
</dbReference>
<reference evidence="3 4" key="1">
    <citation type="submission" date="2019-05" db="EMBL/GenBank/DDBJ databases">
        <authorList>
            <person name="Qu J.-H."/>
        </authorList>
    </citation>
    <scope>NUCLEOTIDE SEQUENCE [LARGE SCALE GENOMIC DNA]</scope>
    <source>
        <strain evidence="3 4">T17</strain>
    </source>
</reference>
<sequence>MKKIDIIFILFLMLSAAFRTQAQLSPVLLKNVTLIDGTRSAPRQNMDILVSGGRIAEIGKGLKPGNAKVQDLSGKIVIPSLICAHAHIGTLKGNTSSAENYTRENILRQLKKYEDYGVSAVLVMGTDRPLIFEGLRDSTVAGKLPGARLFSAGYGFNVPDPNPGSWMNLLLRPATPAEVPAMMDKLAAVKPTVVKMWVDDHGGAQKMKPEIYKAIISEAHKRNIRVAAHLFYAEDARALVDAGLDIIAHSIRDKEVDADLLAKMKQKHVTYIPTLSLDEYLFAYGGNPDWVNDDFFKNSLEPGVFEMISDKSYGEKIRNSPDYAKNMESHKIGMINLKKIFDAGITVALGTDSGAFPIRTQGFTEHLEMQLMVEAGLTPIQALTVSTRNAAQTLKIDTDFGTLEKGKHADLVILSANPEKDIKNTRTIEAVWKNGIEVSKGPLNK</sequence>
<feature type="chain" id="PRO_5024392108" evidence="1">
    <location>
        <begin position="23"/>
        <end position="445"/>
    </location>
</feature>
<dbReference type="PANTHER" id="PTHR43135:SF3">
    <property type="entry name" value="ALPHA-D-RIBOSE 1-METHYLPHOSPHONATE 5-TRIPHOSPHATE DIPHOSPHATASE"/>
    <property type="match status" value="1"/>
</dbReference>
<evidence type="ECO:0000313" key="3">
    <source>
        <dbReference type="EMBL" id="TLV02670.1"/>
    </source>
</evidence>
<dbReference type="PANTHER" id="PTHR43135">
    <property type="entry name" value="ALPHA-D-RIBOSE 1-METHYLPHOSPHONATE 5-TRIPHOSPHATE DIPHOSPHATASE"/>
    <property type="match status" value="1"/>
</dbReference>
<protein>
    <submittedName>
        <fullName evidence="3">Amidohydrolase</fullName>
    </submittedName>
</protein>
<evidence type="ECO:0000259" key="2">
    <source>
        <dbReference type="Pfam" id="PF01979"/>
    </source>
</evidence>
<dbReference type="InterPro" id="IPR006680">
    <property type="entry name" value="Amidohydro-rel"/>
</dbReference>
<dbReference type="Proteomes" id="UP000306402">
    <property type="component" value="Unassembled WGS sequence"/>
</dbReference>
<dbReference type="OrthoDB" id="9797498at2"/>
<feature type="signal peptide" evidence="1">
    <location>
        <begin position="1"/>
        <end position="22"/>
    </location>
</feature>
<dbReference type="InterPro" id="IPR051781">
    <property type="entry name" value="Metallo-dep_Hydrolase"/>
</dbReference>
<keyword evidence="4" id="KW-1185">Reference proteome</keyword>
<evidence type="ECO:0000256" key="1">
    <source>
        <dbReference type="SAM" id="SignalP"/>
    </source>
</evidence>
<accession>A0A5R9L339</accession>
<proteinExistence type="predicted"/>
<feature type="domain" description="Amidohydrolase-related" evidence="2">
    <location>
        <begin position="76"/>
        <end position="435"/>
    </location>
</feature>
<evidence type="ECO:0000313" key="4">
    <source>
        <dbReference type="Proteomes" id="UP000306402"/>
    </source>
</evidence>
<dbReference type="Gene3D" id="3.30.110.90">
    <property type="entry name" value="Amidohydrolase"/>
    <property type="match status" value="1"/>
</dbReference>
<dbReference type="RefSeq" id="WP_138363880.1">
    <property type="nucleotide sequence ID" value="NZ_VCEJ01000002.1"/>
</dbReference>
<dbReference type="Pfam" id="PF01979">
    <property type="entry name" value="Amidohydro_1"/>
    <property type="match status" value="1"/>
</dbReference>
<keyword evidence="3" id="KW-0378">Hydrolase</keyword>
<comment type="caution">
    <text evidence="3">The sequence shown here is derived from an EMBL/GenBank/DDBJ whole genome shotgun (WGS) entry which is preliminary data.</text>
</comment>
<dbReference type="Gene3D" id="2.30.40.10">
    <property type="entry name" value="Urease, subunit C, domain 1"/>
    <property type="match status" value="1"/>
</dbReference>
<dbReference type="Gene3D" id="1.20.58.520">
    <property type="entry name" value="Amidohydrolase"/>
    <property type="match status" value="1"/>
</dbReference>
<keyword evidence="1" id="KW-0732">Signal</keyword>
<dbReference type="SUPFAM" id="SSF51556">
    <property type="entry name" value="Metallo-dependent hydrolases"/>
    <property type="match status" value="1"/>
</dbReference>